<evidence type="ECO:0000313" key="3">
    <source>
        <dbReference type="WBParaSite" id="OFLC_0001008101-mRNA-1"/>
    </source>
</evidence>
<gene>
    <name evidence="1" type="ORF">X798_03869</name>
</gene>
<reference evidence="1 2" key="1">
    <citation type="submission" date="2015-12" db="EMBL/GenBank/DDBJ databases">
        <title>Draft genome of the nematode, Onchocerca flexuosa.</title>
        <authorList>
            <person name="Mitreva M."/>
        </authorList>
    </citation>
    <scope>NUCLEOTIDE SEQUENCE [LARGE SCALE GENOMIC DNA]</scope>
    <source>
        <strain evidence="1">Red Deer</strain>
    </source>
</reference>
<dbReference type="EMBL" id="KZ269997">
    <property type="protein sequence ID" value="OZC09122.1"/>
    <property type="molecule type" value="Genomic_DNA"/>
</dbReference>
<dbReference type="Proteomes" id="UP000242913">
    <property type="component" value="Unassembled WGS sequence"/>
</dbReference>
<organism evidence="3">
    <name type="scientific">Onchocerca flexuosa</name>
    <dbReference type="NCBI Taxonomy" id="387005"/>
    <lineage>
        <taxon>Eukaryota</taxon>
        <taxon>Metazoa</taxon>
        <taxon>Ecdysozoa</taxon>
        <taxon>Nematoda</taxon>
        <taxon>Chromadorea</taxon>
        <taxon>Rhabditida</taxon>
        <taxon>Spirurina</taxon>
        <taxon>Spiruromorpha</taxon>
        <taxon>Filarioidea</taxon>
        <taxon>Onchocercidae</taxon>
        <taxon>Onchocerca</taxon>
    </lineage>
</organism>
<accession>A0A183HRH0</accession>
<protein>
    <submittedName>
        <fullName evidence="1 3">Uncharacterized protein</fullName>
    </submittedName>
</protein>
<reference evidence="3" key="2">
    <citation type="submission" date="2016-06" db="UniProtKB">
        <authorList>
            <consortium name="WormBaseParasite"/>
        </authorList>
    </citation>
    <scope>IDENTIFICATION</scope>
</reference>
<proteinExistence type="predicted"/>
<sequence>MQPSIETALRKPFVTGLSIGHNFTLFLESSEMGCTAGGWGVGIVVLWAKVILGGFRFPIRQHSPTCLTLPKYHIARISLASANSVVRLLQIYVNCLKEAV</sequence>
<evidence type="ECO:0000313" key="1">
    <source>
        <dbReference type="EMBL" id="OZC09122.1"/>
    </source>
</evidence>
<name>A0A183HRH0_9BILA</name>
<evidence type="ECO:0000313" key="2">
    <source>
        <dbReference type="Proteomes" id="UP000242913"/>
    </source>
</evidence>
<dbReference type="WBParaSite" id="OFLC_0001008101-mRNA-1">
    <property type="protein sequence ID" value="OFLC_0001008101-mRNA-1"/>
    <property type="gene ID" value="OFLC_0001008101"/>
</dbReference>
<keyword evidence="2" id="KW-1185">Reference proteome</keyword>
<dbReference type="AlphaFoldDB" id="A0A183HRH0"/>